<sequence>MLNFLPAKLIIFICFFIYTLNTIFWLVPILIFSLCKALIPFGFSRKIFSYLLDLMASNWVGTNSIVQKIFTKTDIVVTGLEKLQLKEWYLVIANHQSWVDIVVLQRALHGNIPFLKFFLKKELIYVPLLGLAWWALDFPFMKRYSQAFLKKNPHLRGKDLETTRIACAKFKYKPVSVMNFIEGTRFTQEKHDKQQSPFQHLLKPKTGGVSFVLDAMGENLSKIVDVTIYYPDGIPTFGDFVSGQVDRVHIDIKTIDIASELGHINFSDRGDKVAFQKWLTQYWYDKDAKLEEIKQFYIAQDAARNNI</sequence>
<accession>A0ABY3MU11</accession>
<organism evidence="3 4">
    <name type="scientific">Colwellia echini</name>
    <dbReference type="NCBI Taxonomy" id="1982103"/>
    <lineage>
        <taxon>Bacteria</taxon>
        <taxon>Pseudomonadati</taxon>
        <taxon>Pseudomonadota</taxon>
        <taxon>Gammaproteobacteria</taxon>
        <taxon>Alteromonadales</taxon>
        <taxon>Colwelliaceae</taxon>
        <taxon>Colwellia</taxon>
    </lineage>
</organism>
<dbReference type="RefSeq" id="WP_101344559.1">
    <property type="nucleotide sequence ID" value="NZ_PJAI02000020.1"/>
</dbReference>
<keyword evidence="1" id="KW-1133">Transmembrane helix</keyword>
<dbReference type="GO" id="GO:0016746">
    <property type="term" value="F:acyltransferase activity"/>
    <property type="evidence" value="ECO:0007669"/>
    <property type="project" value="UniProtKB-KW"/>
</dbReference>
<dbReference type="PANTHER" id="PTHR10983:SF16">
    <property type="entry name" value="LYSOCARDIOLIPIN ACYLTRANSFERASE 1"/>
    <property type="match status" value="1"/>
</dbReference>
<evidence type="ECO:0000313" key="4">
    <source>
        <dbReference type="Proteomes" id="UP000815846"/>
    </source>
</evidence>
<dbReference type="PANTHER" id="PTHR10983">
    <property type="entry name" value="1-ACYLGLYCEROL-3-PHOSPHATE ACYLTRANSFERASE-RELATED"/>
    <property type="match status" value="1"/>
</dbReference>
<dbReference type="SUPFAM" id="SSF69593">
    <property type="entry name" value="Glycerol-3-phosphate (1)-acyltransferase"/>
    <property type="match status" value="1"/>
</dbReference>
<dbReference type="Pfam" id="PF01553">
    <property type="entry name" value="Acyltransferase"/>
    <property type="match status" value="1"/>
</dbReference>
<evidence type="ECO:0000313" key="3">
    <source>
        <dbReference type="EMBL" id="TYK64683.1"/>
    </source>
</evidence>
<reference evidence="3 4" key="1">
    <citation type="submission" date="2019-08" db="EMBL/GenBank/DDBJ databases">
        <title>Microbe sample from Colwellia echini.</title>
        <authorList>
            <person name="Christiansen L."/>
            <person name="Pathiraja D."/>
            <person name="Schultz-Johansen M."/>
            <person name="Choi I.-G."/>
            <person name="Stougaard P."/>
        </authorList>
    </citation>
    <scope>NUCLEOTIDE SEQUENCE [LARGE SCALE GENOMIC DNA]</scope>
    <source>
        <strain evidence="3 4">A3</strain>
    </source>
</reference>
<keyword evidence="1" id="KW-0472">Membrane</keyword>
<keyword evidence="1" id="KW-0812">Transmembrane</keyword>
<evidence type="ECO:0000259" key="2">
    <source>
        <dbReference type="SMART" id="SM00563"/>
    </source>
</evidence>
<gene>
    <name evidence="3" type="ORF">CWS31_014625</name>
</gene>
<dbReference type="InterPro" id="IPR002123">
    <property type="entry name" value="Plipid/glycerol_acylTrfase"/>
</dbReference>
<evidence type="ECO:0000256" key="1">
    <source>
        <dbReference type="SAM" id="Phobius"/>
    </source>
</evidence>
<keyword evidence="3" id="KW-0808">Transferase</keyword>
<dbReference type="NCBIfam" id="NF010621">
    <property type="entry name" value="PRK14014.1"/>
    <property type="match status" value="1"/>
</dbReference>
<keyword evidence="3" id="KW-0012">Acyltransferase</keyword>
<proteinExistence type="predicted"/>
<feature type="transmembrane region" description="Helical" evidence="1">
    <location>
        <begin position="6"/>
        <end position="35"/>
    </location>
</feature>
<dbReference type="CDD" id="cd07990">
    <property type="entry name" value="LPLAT_LCLAT1-like"/>
    <property type="match status" value="1"/>
</dbReference>
<dbReference type="SMART" id="SM00563">
    <property type="entry name" value="PlsC"/>
    <property type="match status" value="1"/>
</dbReference>
<protein>
    <submittedName>
        <fullName evidence="3">Acyltransferase</fullName>
    </submittedName>
</protein>
<keyword evidence="4" id="KW-1185">Reference proteome</keyword>
<comment type="caution">
    <text evidence="3">The sequence shown here is derived from an EMBL/GenBank/DDBJ whole genome shotgun (WGS) entry which is preliminary data.</text>
</comment>
<dbReference type="EMBL" id="PJAI02000020">
    <property type="protein sequence ID" value="TYK64683.1"/>
    <property type="molecule type" value="Genomic_DNA"/>
</dbReference>
<feature type="domain" description="Phospholipid/glycerol acyltransferase" evidence="2">
    <location>
        <begin position="89"/>
        <end position="231"/>
    </location>
</feature>
<name>A0ABY3MU11_9GAMM</name>
<dbReference type="Proteomes" id="UP000815846">
    <property type="component" value="Unassembled WGS sequence"/>
</dbReference>